<evidence type="ECO:0000313" key="3">
    <source>
        <dbReference type="Proteomes" id="UP001174136"/>
    </source>
</evidence>
<dbReference type="AlphaFoldDB" id="A0AA47NQB5"/>
<sequence length="426" mass="47370">MAPNDILEAALNASHCASWRPRLLPRGTRRKHPAPPQCHVRILSGEPSHPAEEAHFGRLYPRFFQSLPKAHDHSSLFTTTDPCRVRITADAAPIRLSISRSILSSLMNKTPRYLNSSTWGRISSPTRRVHSTLFRLRTMDSDLEVLILIPGRFTLGCEPVQRELEVTGHCPRCPRDAAESCQPRQPRNIQGLKELRADLIHPRGPATEELPDHLGNLGPRDRRAHTRVPRPCFLTGRRVGGIEEVFEVFLPPIHNVPSRGQQRTVSTIHRVDDALLPPPETPDGGPEPLRSRPEVILHGLTELLPCPGFCLTNRHSCAPLGLPVPACCLRSPTGQKGPIGLHFSLTASLTAGVHQRVRELPPRQAPALRPQLWSVTMEARNMAHSDSMSPASPGTRSKLSRRWELKLSLTGDSARRSQQTLTIRQV</sequence>
<organism evidence="2 3">
    <name type="scientific">Merluccius polli</name>
    <name type="common">Benguela hake</name>
    <name type="synonym">Merluccius cadenati</name>
    <dbReference type="NCBI Taxonomy" id="89951"/>
    <lineage>
        <taxon>Eukaryota</taxon>
        <taxon>Metazoa</taxon>
        <taxon>Chordata</taxon>
        <taxon>Craniata</taxon>
        <taxon>Vertebrata</taxon>
        <taxon>Euteleostomi</taxon>
        <taxon>Actinopterygii</taxon>
        <taxon>Neopterygii</taxon>
        <taxon>Teleostei</taxon>
        <taxon>Neoteleostei</taxon>
        <taxon>Acanthomorphata</taxon>
        <taxon>Zeiogadaria</taxon>
        <taxon>Gadariae</taxon>
        <taxon>Gadiformes</taxon>
        <taxon>Gadoidei</taxon>
        <taxon>Merlucciidae</taxon>
        <taxon>Merluccius</taxon>
    </lineage>
</organism>
<keyword evidence="3" id="KW-1185">Reference proteome</keyword>
<gene>
    <name evidence="2" type="ORF">N1851_030055</name>
</gene>
<protein>
    <submittedName>
        <fullName evidence="2">Uncharacterized protein</fullName>
    </submittedName>
</protein>
<comment type="caution">
    <text evidence="2">The sequence shown here is derived from an EMBL/GenBank/DDBJ whole genome shotgun (WGS) entry which is preliminary data.</text>
</comment>
<evidence type="ECO:0000256" key="1">
    <source>
        <dbReference type="SAM" id="MobiDB-lite"/>
    </source>
</evidence>
<dbReference type="Proteomes" id="UP001174136">
    <property type="component" value="Unassembled WGS sequence"/>
</dbReference>
<proteinExistence type="predicted"/>
<feature type="region of interest" description="Disordered" evidence="1">
    <location>
        <begin position="203"/>
        <end position="222"/>
    </location>
</feature>
<evidence type="ECO:0000313" key="2">
    <source>
        <dbReference type="EMBL" id="KAK0134371.1"/>
    </source>
</evidence>
<name>A0AA47NQB5_MERPO</name>
<accession>A0AA47NQB5</accession>
<reference evidence="2" key="1">
    <citation type="journal article" date="2023" name="Front. Mar. Sci.">
        <title>A new Merluccius polli reference genome to investigate the effects of global change in West African waters.</title>
        <authorList>
            <person name="Mateo J.L."/>
            <person name="Blanco-Fernandez C."/>
            <person name="Garcia-Vazquez E."/>
            <person name="Machado-Schiaffino G."/>
        </authorList>
    </citation>
    <scope>NUCLEOTIDE SEQUENCE</scope>
    <source>
        <strain evidence="2">C29</strain>
        <tissue evidence="2">Fin</tissue>
    </source>
</reference>
<dbReference type="EMBL" id="JAOPHQ010005711">
    <property type="protein sequence ID" value="KAK0134371.1"/>
    <property type="molecule type" value="Genomic_DNA"/>
</dbReference>